<keyword evidence="3" id="KW-0732">Signal</keyword>
<evidence type="ECO:0000256" key="1">
    <source>
        <dbReference type="ARBA" id="ARBA00007447"/>
    </source>
</evidence>
<organism evidence="5 6">
    <name type="scientific">Aspergillus cavernicola</name>
    <dbReference type="NCBI Taxonomy" id="176166"/>
    <lineage>
        <taxon>Eukaryota</taxon>
        <taxon>Fungi</taxon>
        <taxon>Dikarya</taxon>
        <taxon>Ascomycota</taxon>
        <taxon>Pezizomycotina</taxon>
        <taxon>Eurotiomycetes</taxon>
        <taxon>Eurotiomycetidae</taxon>
        <taxon>Eurotiales</taxon>
        <taxon>Aspergillaceae</taxon>
        <taxon>Aspergillus</taxon>
        <taxon>Aspergillus subgen. Nidulantes</taxon>
    </lineage>
</organism>
<dbReference type="Gene3D" id="2.40.70.10">
    <property type="entry name" value="Acid Proteases"/>
    <property type="match status" value="2"/>
</dbReference>
<comment type="caution">
    <text evidence="5">The sequence shown here is derived from an EMBL/GenBank/DDBJ whole genome shotgun (WGS) entry which is preliminary data.</text>
</comment>
<feature type="domain" description="Peptidase A1" evidence="4">
    <location>
        <begin position="57"/>
        <end position="379"/>
    </location>
</feature>
<dbReference type="PANTHER" id="PTHR47966:SF51">
    <property type="entry name" value="BETA-SITE APP-CLEAVING ENZYME, ISOFORM A-RELATED"/>
    <property type="match status" value="1"/>
</dbReference>
<protein>
    <submittedName>
        <fullName evidence="5">Aspartic peptidase domain-containing protein</fullName>
    </submittedName>
</protein>
<dbReference type="InterPro" id="IPR033121">
    <property type="entry name" value="PEPTIDASE_A1"/>
</dbReference>
<dbReference type="PANTHER" id="PTHR47966">
    <property type="entry name" value="BETA-SITE APP-CLEAVING ENZYME, ISOFORM A-RELATED"/>
    <property type="match status" value="1"/>
</dbReference>
<dbReference type="EMBL" id="JBFXLS010000002">
    <property type="protein sequence ID" value="KAL2834429.1"/>
    <property type="molecule type" value="Genomic_DNA"/>
</dbReference>
<evidence type="ECO:0000313" key="6">
    <source>
        <dbReference type="Proteomes" id="UP001610335"/>
    </source>
</evidence>
<dbReference type="PROSITE" id="PS51767">
    <property type="entry name" value="PEPTIDASE_A1"/>
    <property type="match status" value="1"/>
</dbReference>
<accession>A0ABR4J306</accession>
<evidence type="ECO:0000256" key="3">
    <source>
        <dbReference type="SAM" id="SignalP"/>
    </source>
</evidence>
<feature type="signal peptide" evidence="3">
    <location>
        <begin position="1"/>
        <end position="24"/>
    </location>
</feature>
<dbReference type="InterPro" id="IPR034164">
    <property type="entry name" value="Pepsin-like_dom"/>
</dbReference>
<evidence type="ECO:0000259" key="4">
    <source>
        <dbReference type="PROSITE" id="PS51767"/>
    </source>
</evidence>
<dbReference type="Pfam" id="PF00026">
    <property type="entry name" value="Asp"/>
    <property type="match status" value="1"/>
</dbReference>
<keyword evidence="2" id="KW-0378">Hydrolase</keyword>
<gene>
    <name evidence="5" type="ORF">BDW59DRAFT_47332</name>
</gene>
<name>A0ABR4J306_9EURO</name>
<comment type="similarity">
    <text evidence="1">Belongs to the peptidase A1 family.</text>
</comment>
<dbReference type="InterPro" id="IPR021109">
    <property type="entry name" value="Peptidase_aspartic_dom_sf"/>
</dbReference>
<dbReference type="InterPro" id="IPR001461">
    <property type="entry name" value="Aspartic_peptidase_A1"/>
</dbReference>
<keyword evidence="6" id="KW-1185">Reference proteome</keyword>
<dbReference type="PRINTS" id="PR00792">
    <property type="entry name" value="PEPSIN"/>
</dbReference>
<dbReference type="SUPFAM" id="SSF50630">
    <property type="entry name" value="Acid proteases"/>
    <property type="match status" value="1"/>
</dbReference>
<dbReference type="CDD" id="cd05471">
    <property type="entry name" value="pepsin_like"/>
    <property type="match status" value="1"/>
</dbReference>
<sequence>MRSSYKWIASLLCFLIFALVGIRSSPLDEPFIDLGFLRASPRHHGATPLELWGNLLFVAEFSLGTPPQPFRGLIQHSSEDLVILSASCKSGSCGHQQTYNRKQSSTATEIPEKAFNPTRDLSLKGSIAFSDTFAIASIELLNQSFWGYNPMGQEDLDHDQGFDAQLSLSPTVDSVLPGPLGSPFMSMIKQGLLDVNCFSLKPPHSKTGEPGELTFGQTSELKRLGNKLTRIPLASNALRSNVPWQVEARAVHTAGRSTSLTGHTALIDASSPLITLPQRALAPLYRALQPIDYLGYTARAVDCDRRDSLPDLTIDLGGHNFTITAYEYTHESEFSGEIRCLLTLDDTFGEEREWSTLGAPFLKRFYSVFDWDNKNIGLIPLDQLNERPRDIRADSL</sequence>
<dbReference type="Proteomes" id="UP001610335">
    <property type="component" value="Unassembled WGS sequence"/>
</dbReference>
<feature type="chain" id="PRO_5046656376" evidence="3">
    <location>
        <begin position="25"/>
        <end position="396"/>
    </location>
</feature>
<reference evidence="5 6" key="1">
    <citation type="submission" date="2024-07" db="EMBL/GenBank/DDBJ databases">
        <title>Section-level genome sequencing and comparative genomics of Aspergillus sections Usti and Cavernicolus.</title>
        <authorList>
            <consortium name="Lawrence Berkeley National Laboratory"/>
            <person name="Nybo J.L."/>
            <person name="Vesth T.C."/>
            <person name="Theobald S."/>
            <person name="Frisvad J.C."/>
            <person name="Larsen T.O."/>
            <person name="Kjaerboelling I."/>
            <person name="Rothschild-Mancinelli K."/>
            <person name="Lyhne E.K."/>
            <person name="Kogle M.E."/>
            <person name="Barry K."/>
            <person name="Clum A."/>
            <person name="Na H."/>
            <person name="Ledsgaard L."/>
            <person name="Lin J."/>
            <person name="Lipzen A."/>
            <person name="Kuo A."/>
            <person name="Riley R."/>
            <person name="Mondo S."/>
            <person name="LaButti K."/>
            <person name="Haridas S."/>
            <person name="Pangalinan J."/>
            <person name="Salamov A.A."/>
            <person name="Simmons B.A."/>
            <person name="Magnuson J.K."/>
            <person name="Chen J."/>
            <person name="Drula E."/>
            <person name="Henrissat B."/>
            <person name="Wiebenga A."/>
            <person name="Lubbers R.J."/>
            <person name="Gomes A.C."/>
            <person name="Makela M.R."/>
            <person name="Stajich J."/>
            <person name="Grigoriev I.V."/>
            <person name="Mortensen U.H."/>
            <person name="De vries R.P."/>
            <person name="Baker S.E."/>
            <person name="Andersen M.R."/>
        </authorList>
    </citation>
    <scope>NUCLEOTIDE SEQUENCE [LARGE SCALE GENOMIC DNA]</scope>
    <source>
        <strain evidence="5 6">CBS 600.67</strain>
    </source>
</reference>
<evidence type="ECO:0000313" key="5">
    <source>
        <dbReference type="EMBL" id="KAL2834429.1"/>
    </source>
</evidence>
<evidence type="ECO:0000256" key="2">
    <source>
        <dbReference type="ARBA" id="ARBA00022801"/>
    </source>
</evidence>
<proteinExistence type="inferred from homology"/>